<dbReference type="InterPro" id="IPR044281">
    <property type="entry name" value="IMP4/RPF1"/>
</dbReference>
<gene>
    <name evidence="3" type="ORF">B4U79_08637</name>
    <name evidence="4" type="ORF">B4U79_13428</name>
</gene>
<dbReference type="PANTHER" id="PTHR22734">
    <property type="entry name" value="U3 SMALL NUCLEOLAR RIBONUCLEOPROTEIN PROTEIN IMP4"/>
    <property type="match status" value="1"/>
</dbReference>
<evidence type="ECO:0000313" key="3">
    <source>
        <dbReference type="EMBL" id="RWS07365.1"/>
    </source>
</evidence>
<dbReference type="EMBL" id="NCKU01003527">
    <property type="protein sequence ID" value="RWS07365.1"/>
    <property type="molecule type" value="Genomic_DNA"/>
</dbReference>
<feature type="compositionally biased region" description="Acidic residues" evidence="1">
    <location>
        <begin position="13"/>
        <end position="50"/>
    </location>
</feature>
<dbReference type="Pfam" id="PF04427">
    <property type="entry name" value="Brix"/>
    <property type="match status" value="1"/>
</dbReference>
<dbReference type="FunFam" id="3.40.50.10480:FF:000002">
    <property type="entry name" value="Ribosome production factor 1"/>
    <property type="match status" value="1"/>
</dbReference>
<dbReference type="STRING" id="1965070.A0A3S3SDZ6"/>
<feature type="domain" description="Brix" evidence="2">
    <location>
        <begin position="163"/>
        <end position="345"/>
    </location>
</feature>
<proteinExistence type="predicted"/>
<protein>
    <submittedName>
        <fullName evidence="4">Ribosome production factor 1-like protein</fullName>
    </submittedName>
</protein>
<dbReference type="AlphaFoldDB" id="A0A3S3SDZ6"/>
<dbReference type="GO" id="GO:0005730">
    <property type="term" value="C:nucleolus"/>
    <property type="evidence" value="ECO:0007669"/>
    <property type="project" value="TreeGrafter"/>
</dbReference>
<dbReference type="SUPFAM" id="SSF52954">
    <property type="entry name" value="Class II aaRS ABD-related"/>
    <property type="match status" value="1"/>
</dbReference>
<reference evidence="4" key="2">
    <citation type="submission" date="2018-11" db="EMBL/GenBank/DDBJ databases">
        <title>Trombidioid mite genomics.</title>
        <authorList>
            <person name="Dong X."/>
        </authorList>
    </citation>
    <scope>NUCLEOTIDE SEQUENCE</scope>
    <source>
        <strain evidence="4">UoL-WK</strain>
    </source>
</reference>
<feature type="compositionally biased region" description="Basic and acidic residues" evidence="1">
    <location>
        <begin position="51"/>
        <end position="67"/>
    </location>
</feature>
<dbReference type="GO" id="GO:0000460">
    <property type="term" value="P:maturation of 5.8S rRNA"/>
    <property type="evidence" value="ECO:0007669"/>
    <property type="project" value="TreeGrafter"/>
</dbReference>
<evidence type="ECO:0000256" key="1">
    <source>
        <dbReference type="SAM" id="MobiDB-lite"/>
    </source>
</evidence>
<dbReference type="GO" id="GO:0000470">
    <property type="term" value="P:maturation of LSU-rRNA"/>
    <property type="evidence" value="ECO:0007669"/>
    <property type="project" value="TreeGrafter"/>
</dbReference>
<dbReference type="GO" id="GO:0030687">
    <property type="term" value="C:preribosome, large subunit precursor"/>
    <property type="evidence" value="ECO:0007669"/>
    <property type="project" value="TreeGrafter"/>
</dbReference>
<comment type="caution">
    <text evidence="4">The sequence shown here is derived from an EMBL/GenBank/DDBJ whole genome shotgun (WGS) entry which is preliminary data.</text>
</comment>
<evidence type="ECO:0000259" key="2">
    <source>
        <dbReference type="PROSITE" id="PS50833"/>
    </source>
</evidence>
<evidence type="ECO:0000313" key="4">
    <source>
        <dbReference type="EMBL" id="RWS12863.1"/>
    </source>
</evidence>
<feature type="compositionally biased region" description="Basic and acidic residues" evidence="1">
    <location>
        <begin position="94"/>
        <end position="114"/>
    </location>
</feature>
<sequence length="369" mass="43668">MKKKAKNKRVSDESDDSDVDGGIEWEFEDENAAESENSEEEDDEVEEDESDERKPKQNRGDKSDDSKPVFSETLLASIKNKLRRRELYLKYKEEKKKAKREARKERQREYERLGENAPPKPVPKTIESTREEDITMVDPNDEEVKEDEATDQFASYFRGEREPKVLITTSDNPHTKTIKFCRELMQTIPNSEFRWRNRSGIKKMVKAASSRGYTDIIIINEDVRKPNALLLIHLPDGPTAFFRLSSIRYCKDVKHRASLSGHRPEVIINNFNTRIGHTMGRMFAALFHFDPQFTGRKVVTFHNQRDYIFFRHHRYEFKNGEKVAIQEIGPRFTLKLKWLQNGTFDTKYGEYEWVLKRHEMETSRRRFFL</sequence>
<dbReference type="Proteomes" id="UP000285301">
    <property type="component" value="Unassembled WGS sequence"/>
</dbReference>
<dbReference type="Gene3D" id="3.40.50.10480">
    <property type="entry name" value="Probable brix-domain ribosomal biogenesis protein"/>
    <property type="match status" value="1"/>
</dbReference>
<organism evidence="4 5">
    <name type="scientific">Dinothrombium tinctorium</name>
    <dbReference type="NCBI Taxonomy" id="1965070"/>
    <lineage>
        <taxon>Eukaryota</taxon>
        <taxon>Metazoa</taxon>
        <taxon>Ecdysozoa</taxon>
        <taxon>Arthropoda</taxon>
        <taxon>Chelicerata</taxon>
        <taxon>Arachnida</taxon>
        <taxon>Acari</taxon>
        <taxon>Acariformes</taxon>
        <taxon>Trombidiformes</taxon>
        <taxon>Prostigmata</taxon>
        <taxon>Anystina</taxon>
        <taxon>Parasitengona</taxon>
        <taxon>Trombidioidea</taxon>
        <taxon>Trombidiidae</taxon>
        <taxon>Dinothrombium</taxon>
    </lineage>
</organism>
<feature type="region of interest" description="Disordered" evidence="1">
    <location>
        <begin position="94"/>
        <end position="125"/>
    </location>
</feature>
<evidence type="ECO:0000313" key="5">
    <source>
        <dbReference type="Proteomes" id="UP000285301"/>
    </source>
</evidence>
<keyword evidence="5" id="KW-1185">Reference proteome</keyword>
<dbReference type="InterPro" id="IPR007109">
    <property type="entry name" value="Brix"/>
</dbReference>
<name>A0A3S3SDZ6_9ACAR</name>
<dbReference type="GO" id="GO:0042134">
    <property type="term" value="F:rRNA primary transcript binding"/>
    <property type="evidence" value="ECO:0007669"/>
    <property type="project" value="InterPro"/>
</dbReference>
<feature type="region of interest" description="Disordered" evidence="1">
    <location>
        <begin position="1"/>
        <end position="76"/>
    </location>
</feature>
<dbReference type="PROSITE" id="PS50833">
    <property type="entry name" value="BRIX"/>
    <property type="match status" value="1"/>
</dbReference>
<dbReference type="EMBL" id="NCKU01001179">
    <property type="protein sequence ID" value="RWS12863.1"/>
    <property type="molecule type" value="Genomic_DNA"/>
</dbReference>
<reference evidence="4 5" key="1">
    <citation type="journal article" date="2018" name="Gigascience">
        <title>Genomes of trombidid mites reveal novel predicted allergens and laterally-transferred genes associated with secondary metabolism.</title>
        <authorList>
            <person name="Dong X."/>
            <person name="Chaisiri K."/>
            <person name="Xia D."/>
            <person name="Armstrong S.D."/>
            <person name="Fang Y."/>
            <person name="Donnelly M.J."/>
            <person name="Kadowaki T."/>
            <person name="McGarry J.W."/>
            <person name="Darby A.C."/>
            <person name="Makepeace B.L."/>
        </authorList>
    </citation>
    <scope>NUCLEOTIDE SEQUENCE [LARGE SCALE GENOMIC DNA]</scope>
    <source>
        <strain evidence="4">UoL-WK</strain>
    </source>
</reference>
<dbReference type="PANTHER" id="PTHR22734:SF3">
    <property type="entry name" value="RIBOSOME PRODUCTION FACTOR 1"/>
    <property type="match status" value="1"/>
</dbReference>
<accession>A0A3S3SDZ6</accession>
<dbReference type="OrthoDB" id="264354at2759"/>
<dbReference type="SMART" id="SM00879">
    <property type="entry name" value="Brix"/>
    <property type="match status" value="1"/>
</dbReference>